<dbReference type="PANTHER" id="PTHR46797:SF1">
    <property type="entry name" value="METHYLPHOSPHONATE SYNTHASE"/>
    <property type="match status" value="1"/>
</dbReference>
<name>A0ABS9L8L9_9MICC</name>
<dbReference type="SMART" id="SM00530">
    <property type="entry name" value="HTH_XRE"/>
    <property type="match status" value="1"/>
</dbReference>
<keyword evidence="1" id="KW-0238">DNA-binding</keyword>
<proteinExistence type="predicted"/>
<gene>
    <name evidence="3" type="ORF">LVY72_14075</name>
</gene>
<organism evidence="3 4">
    <name type="scientific">Arthrobacter hankyongi</name>
    <dbReference type="NCBI Taxonomy" id="2904801"/>
    <lineage>
        <taxon>Bacteria</taxon>
        <taxon>Bacillati</taxon>
        <taxon>Actinomycetota</taxon>
        <taxon>Actinomycetes</taxon>
        <taxon>Micrococcales</taxon>
        <taxon>Micrococcaceae</taxon>
        <taxon>Arthrobacter</taxon>
    </lineage>
</organism>
<dbReference type="CDD" id="cd00093">
    <property type="entry name" value="HTH_XRE"/>
    <property type="match status" value="1"/>
</dbReference>
<evidence type="ECO:0000313" key="4">
    <source>
        <dbReference type="Proteomes" id="UP001165368"/>
    </source>
</evidence>
<dbReference type="PROSITE" id="PS50943">
    <property type="entry name" value="HTH_CROC1"/>
    <property type="match status" value="1"/>
</dbReference>
<evidence type="ECO:0000256" key="1">
    <source>
        <dbReference type="ARBA" id="ARBA00023125"/>
    </source>
</evidence>
<dbReference type="PANTHER" id="PTHR46797">
    <property type="entry name" value="HTH-TYPE TRANSCRIPTIONAL REGULATOR"/>
    <property type="match status" value="1"/>
</dbReference>
<accession>A0ABS9L8L9</accession>
<reference evidence="3" key="1">
    <citation type="submission" date="2022-01" db="EMBL/GenBank/DDBJ databases">
        <authorList>
            <person name="Jo J.-H."/>
            <person name="Im W.-T."/>
        </authorList>
    </citation>
    <scope>NUCLEOTIDE SEQUENCE</scope>
    <source>
        <strain evidence="3">I2-34</strain>
    </source>
</reference>
<dbReference type="InterPro" id="IPR010982">
    <property type="entry name" value="Lambda_DNA-bd_dom_sf"/>
</dbReference>
<dbReference type="InterPro" id="IPR001387">
    <property type="entry name" value="Cro/C1-type_HTH"/>
</dbReference>
<dbReference type="InterPro" id="IPR050807">
    <property type="entry name" value="TransReg_Diox_bact_type"/>
</dbReference>
<keyword evidence="4" id="KW-1185">Reference proteome</keyword>
<dbReference type="SUPFAM" id="SSF47413">
    <property type="entry name" value="lambda repressor-like DNA-binding domains"/>
    <property type="match status" value="1"/>
</dbReference>
<comment type="caution">
    <text evidence="3">The sequence shown here is derived from an EMBL/GenBank/DDBJ whole genome shotgun (WGS) entry which is preliminary data.</text>
</comment>
<feature type="domain" description="HTH cro/C1-type" evidence="2">
    <location>
        <begin position="12"/>
        <end position="68"/>
    </location>
</feature>
<sequence length="333" mass="36734">MTQKVQGVGRRIAAFRKREGLSAQELAEDTGMSRSVIANIENGRRDDLTVTELLAISRALRVPPVAILFDVTKPMSPVPASNTGEEQVLRPRAIDVIDWVAGLDAPSQWSDDRASMEAELAENGPAVMPMTGMILEATYGESGWDAVRLLTVGRQLRTATEKHAQLTRDFAWYVRTGHFGWEPSSSEHLRLMDEVRDLTDIESASALEGFVVKVSKAAPDQAKEAERAVRRLRSSAQDMRELRGLLQSLGGDPSGSPDPTDESGFPAFGFEQVITLWSRTRFRFMRDLVEGQFDAAKYRTANQIHRAISAGKLRLKKGRGEAFGEDPEEAGGH</sequence>
<protein>
    <submittedName>
        <fullName evidence="3">Helix-turn-helix domain-containing protein</fullName>
    </submittedName>
</protein>
<dbReference type="Proteomes" id="UP001165368">
    <property type="component" value="Unassembled WGS sequence"/>
</dbReference>
<evidence type="ECO:0000259" key="2">
    <source>
        <dbReference type="PROSITE" id="PS50943"/>
    </source>
</evidence>
<dbReference type="Pfam" id="PF01381">
    <property type="entry name" value="HTH_3"/>
    <property type="match status" value="1"/>
</dbReference>
<dbReference type="RefSeq" id="WP_237821924.1">
    <property type="nucleotide sequence ID" value="NZ_JAKLTQ010000010.1"/>
</dbReference>
<dbReference type="Gene3D" id="1.10.260.40">
    <property type="entry name" value="lambda repressor-like DNA-binding domains"/>
    <property type="match status" value="1"/>
</dbReference>
<dbReference type="EMBL" id="JAKLTQ010000010">
    <property type="protein sequence ID" value="MCG2623026.1"/>
    <property type="molecule type" value="Genomic_DNA"/>
</dbReference>
<evidence type="ECO:0000313" key="3">
    <source>
        <dbReference type="EMBL" id="MCG2623026.1"/>
    </source>
</evidence>